<dbReference type="Gene3D" id="1.10.260.40">
    <property type="entry name" value="lambda repressor-like DNA-binding domains"/>
    <property type="match status" value="1"/>
</dbReference>
<dbReference type="GO" id="GO:0003677">
    <property type="term" value="F:DNA binding"/>
    <property type="evidence" value="ECO:0007669"/>
    <property type="project" value="InterPro"/>
</dbReference>
<reference evidence="2 3" key="1">
    <citation type="submission" date="2017-10" db="EMBL/GenBank/DDBJ databases">
        <title>Comparative genomics between pathogenic Norcardia.</title>
        <authorList>
            <person name="Zeng L."/>
        </authorList>
    </citation>
    <scope>NUCLEOTIDE SEQUENCE [LARGE SCALE GENOMIC DNA]</scope>
    <source>
        <strain evidence="2 3">NC_YFY_NT001</strain>
    </source>
</reference>
<feature type="domain" description="HTH cro/C1-type" evidence="1">
    <location>
        <begin position="17"/>
        <end position="72"/>
    </location>
</feature>
<name>A0A291RJH1_9NOCA</name>
<dbReference type="RefSeq" id="WP_098694449.1">
    <property type="nucleotide sequence ID" value="NZ_CP023778.1"/>
</dbReference>
<proteinExistence type="predicted"/>
<dbReference type="Proteomes" id="UP000221961">
    <property type="component" value="Chromosome"/>
</dbReference>
<dbReference type="SUPFAM" id="SSF47413">
    <property type="entry name" value="lambda repressor-like DNA-binding domains"/>
    <property type="match status" value="1"/>
</dbReference>
<accession>A0A291RJH1</accession>
<gene>
    <name evidence="2" type="ORF">CRH09_14960</name>
</gene>
<dbReference type="GeneID" id="88358696"/>
<dbReference type="InterPro" id="IPR043917">
    <property type="entry name" value="DUF5753"/>
</dbReference>
<dbReference type="KEGG" id="ntp:CRH09_14960"/>
<evidence type="ECO:0000259" key="1">
    <source>
        <dbReference type="PROSITE" id="PS50943"/>
    </source>
</evidence>
<dbReference type="InterPro" id="IPR001387">
    <property type="entry name" value="Cro/C1-type_HTH"/>
</dbReference>
<evidence type="ECO:0000313" key="3">
    <source>
        <dbReference type="Proteomes" id="UP000221961"/>
    </source>
</evidence>
<dbReference type="InterPro" id="IPR010982">
    <property type="entry name" value="Lambda_DNA-bd_dom_sf"/>
</dbReference>
<dbReference type="AlphaFoldDB" id="A0A291RJH1"/>
<protein>
    <submittedName>
        <fullName evidence="2">XRE family transcriptional regulator</fullName>
    </submittedName>
</protein>
<dbReference type="PROSITE" id="PS50943">
    <property type="entry name" value="HTH_CROC1"/>
    <property type="match status" value="1"/>
</dbReference>
<dbReference type="Pfam" id="PF13560">
    <property type="entry name" value="HTH_31"/>
    <property type="match status" value="1"/>
</dbReference>
<evidence type="ECO:0000313" key="2">
    <source>
        <dbReference type="EMBL" id="ATL67304.1"/>
    </source>
</evidence>
<dbReference type="Pfam" id="PF19054">
    <property type="entry name" value="DUF5753"/>
    <property type="match status" value="1"/>
</dbReference>
<sequence length="297" mass="33659">MTDAGSTLARRALGRELLRLRTKNDLTKADAARAAEVSPQSIGRTEEGLATRITALQTNALCNLFGATKEERKMLLGLVAEIRSTEKSKYGWWRAYLDQLADDFNHYLALEDAARRLTAWRVTIIPGLLQTPEYRRAIAWAILPNSPADEVEKFIELATRRQARLEDPNFALEVFLSEAVLLDEVGGPAVMNEQLLHLVNMAERPNISIRIVPLRGRPTNIGSYVGSFYYLEFPPLGESKHVEPPIVYIEEYAGDLYLDRKGEWERYERALRGIDRVALDQDQSRQAILEVAEEYAE</sequence>
<dbReference type="EMBL" id="CP023778">
    <property type="protein sequence ID" value="ATL67304.1"/>
    <property type="molecule type" value="Genomic_DNA"/>
</dbReference>
<organism evidence="2 3">
    <name type="scientific">Nocardia terpenica</name>
    <dbReference type="NCBI Taxonomy" id="455432"/>
    <lineage>
        <taxon>Bacteria</taxon>
        <taxon>Bacillati</taxon>
        <taxon>Actinomycetota</taxon>
        <taxon>Actinomycetes</taxon>
        <taxon>Mycobacteriales</taxon>
        <taxon>Nocardiaceae</taxon>
        <taxon>Nocardia</taxon>
    </lineage>
</organism>